<comment type="caution">
    <text evidence="2">The sequence shown here is derived from an EMBL/GenBank/DDBJ whole genome shotgun (WGS) entry which is preliminary data.</text>
</comment>
<gene>
    <name evidence="2" type="ORF">HLB44_15810</name>
</gene>
<feature type="region of interest" description="Disordered" evidence="1">
    <location>
        <begin position="62"/>
        <end position="151"/>
    </location>
</feature>
<name>A0ABX2EII3_9BURK</name>
<feature type="region of interest" description="Disordered" evidence="1">
    <location>
        <begin position="199"/>
        <end position="229"/>
    </location>
</feature>
<protein>
    <recommendedName>
        <fullName evidence="4">PLxRFG domain-containing protein</fullName>
    </recommendedName>
</protein>
<accession>A0ABX2EII3</accession>
<dbReference type="Proteomes" id="UP000737171">
    <property type="component" value="Unassembled WGS sequence"/>
</dbReference>
<feature type="region of interest" description="Disordered" evidence="1">
    <location>
        <begin position="22"/>
        <end position="45"/>
    </location>
</feature>
<organism evidence="2 3">
    <name type="scientific">Pseudaquabacterium terrae</name>
    <dbReference type="NCBI Taxonomy" id="2732868"/>
    <lineage>
        <taxon>Bacteria</taxon>
        <taxon>Pseudomonadati</taxon>
        <taxon>Pseudomonadota</taxon>
        <taxon>Betaproteobacteria</taxon>
        <taxon>Burkholderiales</taxon>
        <taxon>Sphaerotilaceae</taxon>
        <taxon>Pseudaquabacterium</taxon>
    </lineage>
</organism>
<reference evidence="2 3" key="1">
    <citation type="submission" date="2020-05" db="EMBL/GenBank/DDBJ databases">
        <title>Aquincola sp. isolate from soil.</title>
        <authorList>
            <person name="Han J."/>
            <person name="Kim D.-U."/>
        </authorList>
    </citation>
    <scope>NUCLEOTIDE SEQUENCE [LARGE SCALE GENOMIC DNA]</scope>
    <source>
        <strain evidence="2 3">S2</strain>
    </source>
</reference>
<proteinExistence type="predicted"/>
<dbReference type="RefSeq" id="WP_173124123.1">
    <property type="nucleotide sequence ID" value="NZ_JABRWJ010000004.1"/>
</dbReference>
<sequence>MEYRLYKEDKAKVLDQASVTRIVSSSKGSTDSADGIRPVIDPHTGRVDREAMTVLLQSMKEMLPTAKTLKRNANRSDTKQPGDTPASADSMSSTPPERDSETGSLPRLELDSKASTPPPPEADLNGSTSPPEADLNGSTPPKLDAKAAAKAAKAAEKADLKAGGPWKHQREALETLMGDLDKLLALVASPSLMAADILLNKTPGSTPPERDSQTGSPPPLEFDSKASTPPLVDEKAAAKAAKAAEKAAKAYAENPKAAVAAEQAKLLIALRHGFAKAAESADKACWALRGAAAGPLYWVTVPPWFREGEIFRDLGKTLKEVKRQLVGAAATHLQDDYAHKEVKNVEGVAQGFASKRSGAGVVTSTGFTLGGSTHGVAITASGVRTNTMAGDDDTDTDLIVTKDVGGKAKFLGMVSVKAGGIVGDYYEHGDPKEVVKMRVNREANKSLFNKLIPPSAGPKALKARKAVQTLQRAVGKLLGRPYTPEPGAPTFLTKAKLEKGYNTTHLHVLAASLDEKLNTGTQWTQLLDGSFPRGATSAEQAMHAKKDLPIRSPLDLSNPVSEPAGRTEFPVRQAYIEVTAETPRLTGIGKWGGNLKQDLGAQGGVKYSFASYHLRHAAASYEMLDPSQHKDPRDPMRIYTDVDAQLDDAPGHMKPPVAHLYAALRHEFSGKTTTKPGMKIPPPPGLKAALDAQSHFYGNAVPAQLQATIARPSMEKVHLVGAACLGLAELAITLGKEGPCLATKGEDLPEHAQQSLRKWQEESFWNLNKLIWGGNYQGFLEEVLEQPEEFLAQSFDAIGLALGLSSAHLWVLNRQMELKGIPDHHDRRLLANANAAFNYAHGIMDKNCYLPYDRDTLVRSDASIIDRTVAKKHTLGFKANMTGGAKLNAAEGVAQEAGGTMKPMSFVGSGLAAGIGVQVELMNATTHSNPCRIGQYMQWKFPLKGDPLTGAALFAVVKQAVQAAYPGTKVETLQPQLEDVARQVQSMAIPATAGLNLVIKIRRPPGTEGCRLQYWKLLSNKNLDLDISFPKIPLGTGLSAGLQVTDAATSHAWEVMGTDLGYALMQHPKLTGALELEKTLPQLFDASPDLLAKYFGNPDLITGAIDQHLAPGGGGEGPADAARTQAVNAKLDGVTWEATKAEIQALKTPEQRMAYFTNPAKGRAVLDAYVELVRETAVPEDAKGKGPAKATDHSQLTSLMAQEKSLQQVFAENPFLRTQYFGNGATIPALIDDYLAFRDATADGGAALPAKGKLENEFFRYFATDTLKRYAEVANETMHYKPGKVLEPIVRGGPPRSLARDAQAVGEMFSKTTALDNAGGRLNRASPPPADVIDWAKVKAEIKKLETPEQRVAYFEDPKRGRPVFDAFVKLISVTRDVNRFSAARVKTAENAKTGEGWRTLVRPGAFRHAQYKMPTQIKPFGTLPAEGTLASALRNPKKIIEGITPSVRPNPAGAEDAVESVLKLMVRLEQGSPSTGGFQAPTDTLEVPSFFPEEKETDSLISDPEEDFAQLVRDLELEGVVAARNEGEDAAEATVISLIQHATTKYELDHMEEAKVFLDDAELGLTEGELTDDKIKDLVDRINEKYKRNLAVFMVTARRGGAPIVVPPANADDKGAEPVALLIGDDFCGALTTVLQKSGSPPRRASPTGEPGSDEFPDDPPADATYDDILQARRDLADQPIEEADEAARAAKMERLRLRAAKLDPGEGPS</sequence>
<evidence type="ECO:0000313" key="2">
    <source>
        <dbReference type="EMBL" id="NRF68460.1"/>
    </source>
</evidence>
<evidence type="ECO:0000313" key="3">
    <source>
        <dbReference type="Proteomes" id="UP000737171"/>
    </source>
</evidence>
<feature type="region of interest" description="Disordered" evidence="1">
    <location>
        <begin position="1637"/>
        <end position="1667"/>
    </location>
</feature>
<feature type="compositionally biased region" description="Polar residues" evidence="1">
    <location>
        <begin position="22"/>
        <end position="32"/>
    </location>
</feature>
<feature type="compositionally biased region" description="Acidic residues" evidence="1">
    <location>
        <begin position="1653"/>
        <end position="1662"/>
    </location>
</feature>
<evidence type="ECO:0008006" key="4">
    <source>
        <dbReference type="Google" id="ProtNLM"/>
    </source>
</evidence>
<keyword evidence="3" id="KW-1185">Reference proteome</keyword>
<dbReference type="EMBL" id="JABRWJ010000004">
    <property type="protein sequence ID" value="NRF68460.1"/>
    <property type="molecule type" value="Genomic_DNA"/>
</dbReference>
<evidence type="ECO:0000256" key="1">
    <source>
        <dbReference type="SAM" id="MobiDB-lite"/>
    </source>
</evidence>